<evidence type="ECO:0000313" key="4">
    <source>
        <dbReference type="Proteomes" id="UP001186944"/>
    </source>
</evidence>
<sequence>MPKSEEDNFFLESMMFNDTIDNTYIGLRMETQHYHDFYWDDDDKLTFTNWIASHPLDWTSGGYDPCVYVTKSNNYKWFDSSICGNHFTTMCQCWLNVLGEPLSQSKQYCFGATPLETTDSNDLETTTYLSSNTPTVEDSSTPSLLTTTHGIISTTKTSSCNKPCQCVKNNTISETELATKLNGIRNNLTLDKANLSSTLRKLNSAEDERTSSRIMGYMGAAVVASVGILLIVFDLTSVAKGTTEYTIHH</sequence>
<evidence type="ECO:0000313" key="3">
    <source>
        <dbReference type="EMBL" id="KAK3089137.1"/>
    </source>
</evidence>
<gene>
    <name evidence="3" type="ORF">FSP39_001141</name>
</gene>
<protein>
    <recommendedName>
        <fullName evidence="2">C-type lectin domain-containing protein</fullName>
    </recommendedName>
</protein>
<dbReference type="CDD" id="cd00037">
    <property type="entry name" value="CLECT"/>
    <property type="match status" value="1"/>
</dbReference>
<dbReference type="InterPro" id="IPR016187">
    <property type="entry name" value="CTDL_fold"/>
</dbReference>
<feature type="domain" description="C-type lectin" evidence="2">
    <location>
        <begin position="1"/>
        <end position="92"/>
    </location>
</feature>
<comment type="caution">
    <text evidence="3">The sequence shown here is derived from an EMBL/GenBank/DDBJ whole genome shotgun (WGS) entry which is preliminary data.</text>
</comment>
<reference evidence="3" key="1">
    <citation type="submission" date="2019-08" db="EMBL/GenBank/DDBJ databases">
        <title>The improved chromosome-level genome for the pearl oyster Pinctada fucata martensii using PacBio sequencing and Hi-C.</title>
        <authorList>
            <person name="Zheng Z."/>
        </authorList>
    </citation>
    <scope>NUCLEOTIDE SEQUENCE</scope>
    <source>
        <strain evidence="3">ZZ-2019</strain>
        <tissue evidence="3">Adductor muscle</tissue>
    </source>
</reference>
<organism evidence="3 4">
    <name type="scientific">Pinctada imbricata</name>
    <name type="common">Atlantic pearl-oyster</name>
    <name type="synonym">Pinctada martensii</name>
    <dbReference type="NCBI Taxonomy" id="66713"/>
    <lineage>
        <taxon>Eukaryota</taxon>
        <taxon>Metazoa</taxon>
        <taxon>Spiralia</taxon>
        <taxon>Lophotrochozoa</taxon>
        <taxon>Mollusca</taxon>
        <taxon>Bivalvia</taxon>
        <taxon>Autobranchia</taxon>
        <taxon>Pteriomorphia</taxon>
        <taxon>Pterioida</taxon>
        <taxon>Pterioidea</taxon>
        <taxon>Pteriidae</taxon>
        <taxon>Pinctada</taxon>
    </lineage>
</organism>
<keyword evidence="1" id="KW-0812">Transmembrane</keyword>
<dbReference type="AlphaFoldDB" id="A0AA88XRG0"/>
<dbReference type="PROSITE" id="PS50041">
    <property type="entry name" value="C_TYPE_LECTIN_2"/>
    <property type="match status" value="1"/>
</dbReference>
<proteinExistence type="predicted"/>
<keyword evidence="1" id="KW-1133">Transmembrane helix</keyword>
<name>A0AA88XRG0_PINIB</name>
<dbReference type="Proteomes" id="UP001186944">
    <property type="component" value="Unassembled WGS sequence"/>
</dbReference>
<feature type="transmembrane region" description="Helical" evidence="1">
    <location>
        <begin position="214"/>
        <end position="233"/>
    </location>
</feature>
<accession>A0AA88XRG0</accession>
<dbReference type="SUPFAM" id="SSF56436">
    <property type="entry name" value="C-type lectin-like"/>
    <property type="match status" value="1"/>
</dbReference>
<dbReference type="InterPro" id="IPR001304">
    <property type="entry name" value="C-type_lectin-like"/>
</dbReference>
<dbReference type="Gene3D" id="3.10.100.10">
    <property type="entry name" value="Mannose-Binding Protein A, subunit A"/>
    <property type="match status" value="1"/>
</dbReference>
<dbReference type="InterPro" id="IPR016186">
    <property type="entry name" value="C-type_lectin-like/link_sf"/>
</dbReference>
<evidence type="ECO:0000259" key="2">
    <source>
        <dbReference type="PROSITE" id="PS50041"/>
    </source>
</evidence>
<evidence type="ECO:0000256" key="1">
    <source>
        <dbReference type="SAM" id="Phobius"/>
    </source>
</evidence>
<keyword evidence="1" id="KW-0472">Membrane</keyword>
<dbReference type="EMBL" id="VSWD01000010">
    <property type="protein sequence ID" value="KAK3089137.1"/>
    <property type="molecule type" value="Genomic_DNA"/>
</dbReference>
<keyword evidence="4" id="KW-1185">Reference proteome</keyword>